<feature type="region of interest" description="Disordered" evidence="1">
    <location>
        <begin position="27"/>
        <end position="55"/>
    </location>
</feature>
<evidence type="ECO:0000313" key="3">
    <source>
        <dbReference type="Proteomes" id="UP000004994"/>
    </source>
</evidence>
<reference evidence="2" key="2">
    <citation type="submission" date="2019-01" db="UniProtKB">
        <authorList>
            <consortium name="EnsemblPlants"/>
        </authorList>
    </citation>
    <scope>IDENTIFICATION</scope>
    <source>
        <strain evidence="2">cv. Heinz 1706</strain>
    </source>
</reference>
<organism evidence="2">
    <name type="scientific">Solanum lycopersicum</name>
    <name type="common">Tomato</name>
    <name type="synonym">Lycopersicon esculentum</name>
    <dbReference type="NCBI Taxonomy" id="4081"/>
    <lineage>
        <taxon>Eukaryota</taxon>
        <taxon>Viridiplantae</taxon>
        <taxon>Streptophyta</taxon>
        <taxon>Embryophyta</taxon>
        <taxon>Tracheophyta</taxon>
        <taxon>Spermatophyta</taxon>
        <taxon>Magnoliopsida</taxon>
        <taxon>eudicotyledons</taxon>
        <taxon>Gunneridae</taxon>
        <taxon>Pentapetalae</taxon>
        <taxon>asterids</taxon>
        <taxon>lamiids</taxon>
        <taxon>Solanales</taxon>
        <taxon>Solanaceae</taxon>
        <taxon>Solanoideae</taxon>
        <taxon>Solaneae</taxon>
        <taxon>Solanum</taxon>
        <taxon>Solanum subgen. Lycopersicon</taxon>
    </lineage>
</organism>
<dbReference type="AlphaFoldDB" id="A0A3Q7FZ93"/>
<keyword evidence="3" id="KW-1185">Reference proteome</keyword>
<dbReference type="Gramene" id="Solyc02g092533.1.1">
    <property type="protein sequence ID" value="Solyc02g092533.1.1"/>
    <property type="gene ID" value="Solyc02g092533.1"/>
</dbReference>
<evidence type="ECO:0000256" key="1">
    <source>
        <dbReference type="SAM" id="MobiDB-lite"/>
    </source>
</evidence>
<accession>A0A3Q7FZ93</accession>
<dbReference type="InParanoid" id="A0A3Q7FZ93"/>
<reference evidence="2" key="1">
    <citation type="journal article" date="2012" name="Nature">
        <title>The tomato genome sequence provides insights into fleshy fruit evolution.</title>
        <authorList>
            <consortium name="Tomato Genome Consortium"/>
        </authorList>
    </citation>
    <scope>NUCLEOTIDE SEQUENCE [LARGE SCALE GENOMIC DNA]</scope>
    <source>
        <strain evidence="2">cv. Heinz 1706</strain>
    </source>
</reference>
<evidence type="ECO:0000313" key="2">
    <source>
        <dbReference type="EnsemblPlants" id="Solyc02g092533.1.1"/>
    </source>
</evidence>
<sequence>MPSKYQIALVARGKWSVRNPPPFSLSNIAVKPHSSPGRGPKLHISTARRSPGSAGFPSVSTTQLLSWIEPAVQSTISIRNISPVLISVTGELREAEMELGRDQIALARFSSLDSPEKVEKPFFKLSYSLFSA</sequence>
<name>A0A3Q7FZ93_SOLLC</name>
<protein>
    <submittedName>
        <fullName evidence="2">Uncharacterized protein</fullName>
    </submittedName>
</protein>
<proteinExistence type="predicted"/>
<dbReference type="EnsemblPlants" id="Solyc02g092533.1.1">
    <property type="protein sequence ID" value="Solyc02g092533.1.1"/>
    <property type="gene ID" value="Solyc02g092533.1"/>
</dbReference>
<dbReference type="Proteomes" id="UP000004994">
    <property type="component" value="Chromosome 2"/>
</dbReference>